<keyword evidence="3" id="KW-1185">Reference proteome</keyword>
<dbReference type="STRING" id="1855383.SAMN05216548_101364"/>
<proteinExistence type="predicted"/>
<name>A0A1H9A9G7_9HYPH</name>
<dbReference type="Pfam" id="PF12358">
    <property type="entry name" value="DUF3644"/>
    <property type="match status" value="1"/>
</dbReference>
<gene>
    <name evidence="2" type="ORF">SAMN05216548_101364</name>
</gene>
<protein>
    <recommendedName>
        <fullName evidence="1">DUF3644 domain-containing protein</fullName>
    </recommendedName>
</protein>
<evidence type="ECO:0000313" key="3">
    <source>
        <dbReference type="Proteomes" id="UP000199647"/>
    </source>
</evidence>
<dbReference type="EMBL" id="FOFG01000001">
    <property type="protein sequence ID" value="SEP73300.1"/>
    <property type="molecule type" value="Genomic_DNA"/>
</dbReference>
<dbReference type="AlphaFoldDB" id="A0A1H9A9G7"/>
<dbReference type="Proteomes" id="UP000199647">
    <property type="component" value="Unassembled WGS sequence"/>
</dbReference>
<sequence length="382" mass="44352">MIKVMLETNRYNDQDILAHFTRPTRSINHREVGEIRNGTRHRSVRAATPDQLTAFLSSWPDHDPETGLRVPGDELLIKAREAMIAAVHTFNGAGLTFRTEIFITTAMIAWTYLLHEWFRREQIDYRYRQGGEIKKTKNNADIYWDLGKCLRHDRSPLSEGTRHNLEFLLEIRHEIEHRFTNRIDEALGAKLQACCINFNSAICELFGEGFGLEKRLPLALQFVTFDVRHQLVLKAGHELPQNLETMIDHFHERLTDAQQSDPAFAYRVAFVPKVGGKASRSDAALKFVKPDTEEAKEISRILLKEVDKRRYTATEIVREMQADGYDRFNQTAHTKLWQALDAKRADKGFGRPGDYDRTWVWFDTWLARVRAHCQENAERYAP</sequence>
<evidence type="ECO:0000259" key="1">
    <source>
        <dbReference type="Pfam" id="PF12358"/>
    </source>
</evidence>
<dbReference type="InterPro" id="IPR022104">
    <property type="entry name" value="DUF3644"/>
</dbReference>
<feature type="domain" description="DUF3644" evidence="1">
    <location>
        <begin position="74"/>
        <end position="253"/>
    </location>
</feature>
<dbReference type="RefSeq" id="WP_238858091.1">
    <property type="nucleotide sequence ID" value="NZ_FOFG01000001.1"/>
</dbReference>
<reference evidence="2 3" key="1">
    <citation type="submission" date="2016-10" db="EMBL/GenBank/DDBJ databases">
        <authorList>
            <person name="de Groot N.N."/>
        </authorList>
    </citation>
    <scope>NUCLEOTIDE SEQUENCE [LARGE SCALE GENOMIC DNA]</scope>
    <source>
        <strain evidence="2 3">A52C2</strain>
    </source>
</reference>
<evidence type="ECO:0000313" key="2">
    <source>
        <dbReference type="EMBL" id="SEP73300.1"/>
    </source>
</evidence>
<organism evidence="2 3">
    <name type="scientific">Faunimonas pinastri</name>
    <dbReference type="NCBI Taxonomy" id="1855383"/>
    <lineage>
        <taxon>Bacteria</taxon>
        <taxon>Pseudomonadati</taxon>
        <taxon>Pseudomonadota</taxon>
        <taxon>Alphaproteobacteria</taxon>
        <taxon>Hyphomicrobiales</taxon>
        <taxon>Afifellaceae</taxon>
        <taxon>Faunimonas</taxon>
    </lineage>
</organism>
<accession>A0A1H9A9G7</accession>